<evidence type="ECO:0000313" key="1">
    <source>
        <dbReference type="EMBL" id="GAC12279.1"/>
    </source>
</evidence>
<comment type="caution">
    <text evidence="1">The sequence shown here is derived from an EMBL/GenBank/DDBJ whole genome shotgun (WGS) entry which is preliminary data.</text>
</comment>
<reference evidence="1 2" key="1">
    <citation type="journal article" date="2017" name="Antonie Van Leeuwenhoek">
        <title>Rhizobium rhizosphaerae sp. nov., a novel species isolated from rice rhizosphere.</title>
        <authorList>
            <person name="Zhao J.J."/>
            <person name="Zhang J."/>
            <person name="Zhang R.J."/>
            <person name="Zhang C.W."/>
            <person name="Yin H.Q."/>
            <person name="Zhang X.X."/>
        </authorList>
    </citation>
    <scope>NUCLEOTIDE SEQUENCE [LARGE SCALE GENOMIC DNA]</scope>
    <source>
        <strain evidence="1 2">S18K6</strain>
    </source>
</reference>
<organism evidence="1 2">
    <name type="scientific">Paraglaciecola chathamensis S18K6</name>
    <dbReference type="NCBI Taxonomy" id="1127672"/>
    <lineage>
        <taxon>Bacteria</taxon>
        <taxon>Pseudomonadati</taxon>
        <taxon>Pseudomonadota</taxon>
        <taxon>Gammaproteobacteria</taxon>
        <taxon>Alteromonadales</taxon>
        <taxon>Alteromonadaceae</taxon>
        <taxon>Paraglaciecola</taxon>
    </lineage>
</organism>
<dbReference type="Proteomes" id="UP000006320">
    <property type="component" value="Unassembled WGS sequence"/>
</dbReference>
<gene>
    <name evidence="1" type="ORF">GCHA_4361</name>
</gene>
<dbReference type="AlphaFoldDB" id="A0AAV3UXY2"/>
<name>A0AAV3UXY2_9ALTE</name>
<evidence type="ECO:0000313" key="2">
    <source>
        <dbReference type="Proteomes" id="UP000006320"/>
    </source>
</evidence>
<proteinExistence type="predicted"/>
<protein>
    <submittedName>
        <fullName evidence="1">Uncharacterized protein</fullName>
    </submittedName>
</protein>
<sequence>MFPHAALTLKPLLLAVKEVWWRPASFMKYIHVFHLRQERLGHPSDVQIHSR</sequence>
<dbReference type="EMBL" id="BAEM01000056">
    <property type="protein sequence ID" value="GAC12279.1"/>
    <property type="molecule type" value="Genomic_DNA"/>
</dbReference>
<accession>A0AAV3UXY2</accession>